<dbReference type="Gene3D" id="3.40.50.150">
    <property type="entry name" value="Vaccinia Virus protein VP39"/>
    <property type="match status" value="1"/>
</dbReference>
<evidence type="ECO:0000313" key="2">
    <source>
        <dbReference type="EMBL" id="CVL06338.1"/>
    </source>
</evidence>
<accession>A0A1L7U6E4</accession>
<comment type="caution">
    <text evidence="2">The sequence shown here is derived from an EMBL/GenBank/DDBJ whole genome shotgun (WGS) entry which is preliminary data.</text>
</comment>
<dbReference type="GO" id="GO:0008168">
    <property type="term" value="F:methyltransferase activity"/>
    <property type="evidence" value="ECO:0007669"/>
    <property type="project" value="UniProtKB-KW"/>
</dbReference>
<evidence type="ECO:0000313" key="3">
    <source>
        <dbReference type="Proteomes" id="UP000184255"/>
    </source>
</evidence>
<dbReference type="VEuPathDB" id="FungiDB:FMAN_16005"/>
<dbReference type="RefSeq" id="XP_041689852.1">
    <property type="nucleotide sequence ID" value="XM_041824363.1"/>
</dbReference>
<keyword evidence="2" id="KW-0808">Transferase</keyword>
<protein>
    <submittedName>
        <fullName evidence="2">Related to methyltransferase</fullName>
    </submittedName>
</protein>
<reference evidence="3" key="1">
    <citation type="journal article" date="2016" name="Genome Biol. Evol.">
        <title>Comparative 'omics' of the Fusarium fujikuroi species complex highlights differences in genetic potential and metabolite synthesis.</title>
        <authorList>
            <person name="Niehaus E.-M."/>
            <person name="Muensterkoetter M."/>
            <person name="Proctor R.H."/>
            <person name="Brown D.W."/>
            <person name="Sharon A."/>
            <person name="Idan Y."/>
            <person name="Oren-Young L."/>
            <person name="Sieber C.M."/>
            <person name="Novak O."/>
            <person name="Pencik A."/>
            <person name="Tarkowska D."/>
            <person name="Hromadova K."/>
            <person name="Freeman S."/>
            <person name="Maymon M."/>
            <person name="Elazar M."/>
            <person name="Youssef S.A."/>
            <person name="El-Shabrawy E.S.M."/>
            <person name="Shalaby A.B.A."/>
            <person name="Houterman P."/>
            <person name="Brock N.L."/>
            <person name="Burkhardt I."/>
            <person name="Tsavkelova E.A."/>
            <person name="Dickschat J.S."/>
            <person name="Galuszka P."/>
            <person name="Gueldener U."/>
            <person name="Tudzynski B."/>
        </authorList>
    </citation>
    <scope>NUCLEOTIDE SEQUENCE [LARGE SCALE GENOMIC DNA]</scope>
    <source>
        <strain evidence="3">MRC7560</strain>
    </source>
</reference>
<feature type="compositionally biased region" description="Acidic residues" evidence="1">
    <location>
        <begin position="1"/>
        <end position="14"/>
    </location>
</feature>
<gene>
    <name evidence="2" type="ORF">FMAN_16005</name>
</gene>
<dbReference type="GO" id="GO:0032259">
    <property type="term" value="P:methylation"/>
    <property type="evidence" value="ECO:0007669"/>
    <property type="project" value="UniProtKB-KW"/>
</dbReference>
<feature type="region of interest" description="Disordered" evidence="1">
    <location>
        <begin position="1"/>
        <end position="20"/>
    </location>
</feature>
<dbReference type="InterPro" id="IPR029063">
    <property type="entry name" value="SAM-dependent_MTases_sf"/>
</dbReference>
<dbReference type="EMBL" id="FCQH01000017">
    <property type="protein sequence ID" value="CVL06338.1"/>
    <property type="molecule type" value="Genomic_DNA"/>
</dbReference>
<dbReference type="AlphaFoldDB" id="A0A1L7U6E4"/>
<sequence length="233" mass="25426">MSTVDITDDGDSSIETDAASSTTSISSSILNYRHENGRTYHRYKDGKYHLPNDQVENERLDTQHNLFLLTFGDELGLAPPNDPAATAGRVLDVGTGTGIWAIDYADEHLEAEACPLPSNLIKALGLYFSANISSVPPNLRFIIDDIDEDWEYVLRTGRTTSARSSSTSSIPALVRKTNLCSNLKPGGYVEFQETGGMILSDDGTLTPDHALSKWCNLLGEAFMKLGSTSIEFD</sequence>
<name>A0A1L7U6E4_FUSMA</name>
<evidence type="ECO:0000256" key="1">
    <source>
        <dbReference type="SAM" id="MobiDB-lite"/>
    </source>
</evidence>
<keyword evidence="2" id="KW-0489">Methyltransferase</keyword>
<organism evidence="2 3">
    <name type="scientific">Fusarium mangiferae</name>
    <name type="common">Mango malformation disease fungus</name>
    <dbReference type="NCBI Taxonomy" id="192010"/>
    <lineage>
        <taxon>Eukaryota</taxon>
        <taxon>Fungi</taxon>
        <taxon>Dikarya</taxon>
        <taxon>Ascomycota</taxon>
        <taxon>Pezizomycotina</taxon>
        <taxon>Sordariomycetes</taxon>
        <taxon>Hypocreomycetidae</taxon>
        <taxon>Hypocreales</taxon>
        <taxon>Nectriaceae</taxon>
        <taxon>Fusarium</taxon>
        <taxon>Fusarium fujikuroi species complex</taxon>
    </lineage>
</organism>
<dbReference type="Proteomes" id="UP000184255">
    <property type="component" value="Unassembled WGS sequence"/>
</dbReference>
<dbReference type="GeneID" id="65094800"/>
<keyword evidence="3" id="KW-1185">Reference proteome</keyword>
<dbReference type="SUPFAM" id="SSF53335">
    <property type="entry name" value="S-adenosyl-L-methionine-dependent methyltransferases"/>
    <property type="match status" value="1"/>
</dbReference>
<proteinExistence type="predicted"/>